<comment type="caution">
    <text evidence="2">The sequence shown here is derived from an EMBL/GenBank/DDBJ whole genome shotgun (WGS) entry which is preliminary data.</text>
</comment>
<name>A0ABN2DFH7_9ACTN</name>
<protein>
    <submittedName>
        <fullName evidence="2">Dihydrofolate reductase family protein</fullName>
    </submittedName>
</protein>
<dbReference type="EMBL" id="BAAAOS010000019">
    <property type="protein sequence ID" value="GAA1575130.1"/>
    <property type="molecule type" value="Genomic_DNA"/>
</dbReference>
<dbReference type="InterPro" id="IPR002734">
    <property type="entry name" value="RibDG_C"/>
</dbReference>
<organism evidence="2 3">
    <name type="scientific">Kribbella sancticallisti</name>
    <dbReference type="NCBI Taxonomy" id="460087"/>
    <lineage>
        <taxon>Bacteria</taxon>
        <taxon>Bacillati</taxon>
        <taxon>Actinomycetota</taxon>
        <taxon>Actinomycetes</taxon>
        <taxon>Propionibacteriales</taxon>
        <taxon>Kribbellaceae</taxon>
        <taxon>Kribbella</taxon>
    </lineage>
</organism>
<dbReference type="PANTHER" id="PTHR38011:SF11">
    <property type="entry name" value="2,5-DIAMINO-6-RIBOSYLAMINO-4(3H)-PYRIMIDINONE 5'-PHOSPHATE REDUCTASE"/>
    <property type="match status" value="1"/>
</dbReference>
<dbReference type="InterPro" id="IPR024072">
    <property type="entry name" value="DHFR-like_dom_sf"/>
</dbReference>
<keyword evidence="3" id="KW-1185">Reference proteome</keyword>
<gene>
    <name evidence="2" type="ORF">GCM10009789_30710</name>
</gene>
<feature type="domain" description="Bacterial bifunctional deaminase-reductase C-terminal" evidence="1">
    <location>
        <begin position="2"/>
        <end position="163"/>
    </location>
</feature>
<sequence>MRKLIFQEYVSLDGYAAGPGDDLSFFDTVTDQDDRDNLLLLDSVDTMLLGATTYRLFVGYWPTATDELAPKLNRLRKVVVSSTLESAPWGEWEPGEVVTDAVGAVSALKREDGKDIVLWGSISLFHSLLTAGLVDEVQLRVCPLLLGGGKPVFPSAQVSLELLEATPWAGNGVVLRYRPN</sequence>
<dbReference type="Proteomes" id="UP001500393">
    <property type="component" value="Unassembled WGS sequence"/>
</dbReference>
<evidence type="ECO:0000259" key="1">
    <source>
        <dbReference type="Pfam" id="PF01872"/>
    </source>
</evidence>
<dbReference type="RefSeq" id="WP_344214220.1">
    <property type="nucleotide sequence ID" value="NZ_BAAAOS010000019.1"/>
</dbReference>
<accession>A0ABN2DFH7</accession>
<evidence type="ECO:0000313" key="3">
    <source>
        <dbReference type="Proteomes" id="UP001500393"/>
    </source>
</evidence>
<proteinExistence type="predicted"/>
<dbReference type="SUPFAM" id="SSF53597">
    <property type="entry name" value="Dihydrofolate reductase-like"/>
    <property type="match status" value="1"/>
</dbReference>
<dbReference type="Pfam" id="PF01872">
    <property type="entry name" value="RibD_C"/>
    <property type="match status" value="1"/>
</dbReference>
<dbReference type="InterPro" id="IPR050765">
    <property type="entry name" value="Riboflavin_Biosynth_HTPR"/>
</dbReference>
<evidence type="ECO:0000313" key="2">
    <source>
        <dbReference type="EMBL" id="GAA1575130.1"/>
    </source>
</evidence>
<dbReference type="Gene3D" id="3.40.430.10">
    <property type="entry name" value="Dihydrofolate Reductase, subunit A"/>
    <property type="match status" value="1"/>
</dbReference>
<dbReference type="PANTHER" id="PTHR38011">
    <property type="entry name" value="DIHYDROFOLATE REDUCTASE FAMILY PROTEIN (AFU_ORTHOLOGUE AFUA_8G06820)"/>
    <property type="match status" value="1"/>
</dbReference>
<reference evidence="2 3" key="1">
    <citation type="journal article" date="2019" name="Int. J. Syst. Evol. Microbiol.">
        <title>The Global Catalogue of Microorganisms (GCM) 10K type strain sequencing project: providing services to taxonomists for standard genome sequencing and annotation.</title>
        <authorList>
            <consortium name="The Broad Institute Genomics Platform"/>
            <consortium name="The Broad Institute Genome Sequencing Center for Infectious Disease"/>
            <person name="Wu L."/>
            <person name="Ma J."/>
        </authorList>
    </citation>
    <scope>NUCLEOTIDE SEQUENCE [LARGE SCALE GENOMIC DNA]</scope>
    <source>
        <strain evidence="2 3">JCM 14969</strain>
    </source>
</reference>